<dbReference type="AlphaFoldDB" id="A0A5E4CIL5"/>
<evidence type="ECO:0000313" key="1">
    <source>
        <dbReference type="EMBL" id="VTJ80792.1"/>
    </source>
</evidence>
<keyword evidence="2" id="KW-1185">Reference proteome</keyword>
<dbReference type="EMBL" id="CABDUW010001349">
    <property type="protein sequence ID" value="VTJ80792.1"/>
    <property type="molecule type" value="Genomic_DNA"/>
</dbReference>
<organism evidence="1 2">
    <name type="scientific">Marmota monax</name>
    <name type="common">Woodchuck</name>
    <dbReference type="NCBI Taxonomy" id="9995"/>
    <lineage>
        <taxon>Eukaryota</taxon>
        <taxon>Metazoa</taxon>
        <taxon>Chordata</taxon>
        <taxon>Craniata</taxon>
        <taxon>Vertebrata</taxon>
        <taxon>Euteleostomi</taxon>
        <taxon>Mammalia</taxon>
        <taxon>Eutheria</taxon>
        <taxon>Euarchontoglires</taxon>
        <taxon>Glires</taxon>
        <taxon>Rodentia</taxon>
        <taxon>Sciuromorpha</taxon>
        <taxon>Sciuridae</taxon>
        <taxon>Xerinae</taxon>
        <taxon>Marmotini</taxon>
        <taxon>Marmota</taxon>
    </lineage>
</organism>
<accession>A0A5E4CIL5</accession>
<proteinExistence type="predicted"/>
<sequence length="50" mass="5607">EDTLFNTCGPPHPGLPVLREHHLQVHAARSRSSRDQGKVLMLFYNPVTPS</sequence>
<name>A0A5E4CIL5_MARMO</name>
<reference evidence="1" key="1">
    <citation type="submission" date="2019-04" db="EMBL/GenBank/DDBJ databases">
        <authorList>
            <person name="Alioto T."/>
            <person name="Alioto T."/>
        </authorList>
    </citation>
    <scope>NUCLEOTIDE SEQUENCE [LARGE SCALE GENOMIC DNA]</scope>
</reference>
<feature type="non-terminal residue" evidence="1">
    <location>
        <position position="1"/>
    </location>
</feature>
<protein>
    <submittedName>
        <fullName evidence="1">Uncharacterized protein</fullName>
    </submittedName>
</protein>
<comment type="caution">
    <text evidence="1">The sequence shown here is derived from an EMBL/GenBank/DDBJ whole genome shotgun (WGS) entry which is preliminary data.</text>
</comment>
<gene>
    <name evidence="1" type="ORF">MONAX_5E035120</name>
</gene>
<dbReference type="Proteomes" id="UP000335636">
    <property type="component" value="Unassembled WGS sequence"/>
</dbReference>
<evidence type="ECO:0000313" key="2">
    <source>
        <dbReference type="Proteomes" id="UP000335636"/>
    </source>
</evidence>